<organism evidence="2 3">
    <name type="scientific">Vallitalea guaymasensis</name>
    <dbReference type="NCBI Taxonomy" id="1185412"/>
    <lineage>
        <taxon>Bacteria</taxon>
        <taxon>Bacillati</taxon>
        <taxon>Bacillota</taxon>
        <taxon>Clostridia</taxon>
        <taxon>Lachnospirales</taxon>
        <taxon>Vallitaleaceae</taxon>
        <taxon>Vallitalea</taxon>
    </lineage>
</organism>
<name>A0A8J8SBL0_9FIRM</name>
<dbReference type="Pfam" id="PF13508">
    <property type="entry name" value="Acetyltransf_7"/>
    <property type="match status" value="1"/>
</dbReference>
<dbReference type="AlphaFoldDB" id="A0A8J8SBL0"/>
<dbReference type="GO" id="GO:0016747">
    <property type="term" value="F:acyltransferase activity, transferring groups other than amino-acyl groups"/>
    <property type="evidence" value="ECO:0007669"/>
    <property type="project" value="InterPro"/>
</dbReference>
<accession>A0A8J8SBL0</accession>
<dbReference type="Proteomes" id="UP000677305">
    <property type="component" value="Chromosome"/>
</dbReference>
<sequence>MNNQYLIDFADYKDIDEWMNMVDIVKDDFPGLDMDDYRKGMEKTIERKTGILARHDDKIVGLLIISRKNSEICFLAVHPDYRKKGIASKLLQFSFKEFKPKTDIKVTTYREGDPKGTAPRKLYKRLGFIEDELLIEFDYPTQRFIKPSM</sequence>
<gene>
    <name evidence="2" type="ORF">HYG85_07650</name>
</gene>
<proteinExistence type="predicted"/>
<dbReference type="EMBL" id="CP058561">
    <property type="protein sequence ID" value="QUH28792.1"/>
    <property type="molecule type" value="Genomic_DNA"/>
</dbReference>
<evidence type="ECO:0000313" key="3">
    <source>
        <dbReference type="Proteomes" id="UP000677305"/>
    </source>
</evidence>
<dbReference type="Gene3D" id="3.40.630.30">
    <property type="match status" value="1"/>
</dbReference>
<keyword evidence="3" id="KW-1185">Reference proteome</keyword>
<dbReference type="CDD" id="cd04301">
    <property type="entry name" value="NAT_SF"/>
    <property type="match status" value="1"/>
</dbReference>
<evidence type="ECO:0000313" key="2">
    <source>
        <dbReference type="EMBL" id="QUH28792.1"/>
    </source>
</evidence>
<feature type="domain" description="N-acetyltransferase" evidence="1">
    <location>
        <begin position="7"/>
        <end position="149"/>
    </location>
</feature>
<dbReference type="RefSeq" id="WP_212693000.1">
    <property type="nucleotide sequence ID" value="NZ_CAJXUH010000002.1"/>
</dbReference>
<reference evidence="2 3" key="1">
    <citation type="submission" date="2020-07" db="EMBL/GenBank/DDBJ databases">
        <title>Vallitalea guaymasensis genome.</title>
        <authorList>
            <person name="Postec A."/>
        </authorList>
    </citation>
    <scope>NUCLEOTIDE SEQUENCE [LARGE SCALE GENOMIC DNA]</scope>
    <source>
        <strain evidence="2 3">Ra1766G1</strain>
    </source>
</reference>
<dbReference type="KEGG" id="vgu:HYG85_07650"/>
<dbReference type="PROSITE" id="PS51186">
    <property type="entry name" value="GNAT"/>
    <property type="match status" value="1"/>
</dbReference>
<dbReference type="SUPFAM" id="SSF55729">
    <property type="entry name" value="Acyl-CoA N-acyltransferases (Nat)"/>
    <property type="match status" value="1"/>
</dbReference>
<evidence type="ECO:0000259" key="1">
    <source>
        <dbReference type="PROSITE" id="PS51186"/>
    </source>
</evidence>
<dbReference type="InterPro" id="IPR016181">
    <property type="entry name" value="Acyl_CoA_acyltransferase"/>
</dbReference>
<dbReference type="InterPro" id="IPR000182">
    <property type="entry name" value="GNAT_dom"/>
</dbReference>
<protein>
    <submittedName>
        <fullName evidence="2">GNAT family N-acetyltransferase</fullName>
    </submittedName>
</protein>